<feature type="transmembrane region" description="Helical" evidence="2">
    <location>
        <begin position="44"/>
        <end position="65"/>
    </location>
</feature>
<dbReference type="AlphaFoldDB" id="A0A5J4KSF4"/>
<reference evidence="3 4" key="1">
    <citation type="submission" date="2019-10" db="EMBL/GenBank/DDBJ databases">
        <title>Dictyobacter vulcani sp. nov., within the class Ktedonobacteria, isolated from soil of volcanic Mt. Zao.</title>
        <authorList>
            <person name="Zheng Y."/>
            <person name="Wang C.M."/>
            <person name="Sakai Y."/>
            <person name="Abe K."/>
            <person name="Yokota A."/>
            <person name="Yabe S."/>
        </authorList>
    </citation>
    <scope>NUCLEOTIDE SEQUENCE [LARGE SCALE GENOMIC DNA]</scope>
    <source>
        <strain evidence="3 4">W12</strain>
    </source>
</reference>
<dbReference type="Proteomes" id="UP000326912">
    <property type="component" value="Unassembled WGS sequence"/>
</dbReference>
<sequence length="234" mass="25476">MEDSLKQPERVNIAHDYPDEPPQVAGSESTTVRYSFRFTGWPNLSQLVAVAVATAVYTVLSWLSLSLPGPVLGVSSFFVAIGFGIPFAIWFGGWAFVIAYIGNFIGAGLMSGTPPLVAIPFGAADFIQLCIPMLLYRFLAYRFGVNPIGKDVFTLRGFIFFLLCAVIPTNILGGLYGNFILLVMGQEPANQFFVGWISWSSVNIIVTLVIGSVLLAKLGPIVERFGLTIRDALR</sequence>
<accession>A0A5J4KSF4</accession>
<keyword evidence="2" id="KW-0472">Membrane</keyword>
<evidence type="ECO:0008006" key="5">
    <source>
        <dbReference type="Google" id="ProtNLM"/>
    </source>
</evidence>
<feature type="transmembrane region" description="Helical" evidence="2">
    <location>
        <begin position="157"/>
        <end position="184"/>
    </location>
</feature>
<keyword evidence="2" id="KW-0812">Transmembrane</keyword>
<evidence type="ECO:0000313" key="3">
    <source>
        <dbReference type="EMBL" id="GER90825.1"/>
    </source>
</evidence>
<evidence type="ECO:0000256" key="2">
    <source>
        <dbReference type="SAM" id="Phobius"/>
    </source>
</evidence>
<dbReference type="RefSeq" id="WP_151758546.1">
    <property type="nucleotide sequence ID" value="NZ_BKZW01000003.1"/>
</dbReference>
<name>A0A5J4KSF4_9CHLR</name>
<dbReference type="EMBL" id="BKZW01000003">
    <property type="protein sequence ID" value="GER90825.1"/>
    <property type="molecule type" value="Genomic_DNA"/>
</dbReference>
<feature type="compositionally biased region" description="Basic and acidic residues" evidence="1">
    <location>
        <begin position="1"/>
        <end position="18"/>
    </location>
</feature>
<feature type="transmembrane region" description="Helical" evidence="2">
    <location>
        <begin position="196"/>
        <end position="216"/>
    </location>
</feature>
<proteinExistence type="predicted"/>
<keyword evidence="4" id="KW-1185">Reference proteome</keyword>
<evidence type="ECO:0000313" key="4">
    <source>
        <dbReference type="Proteomes" id="UP000326912"/>
    </source>
</evidence>
<gene>
    <name evidence="3" type="ORF">KDW_49870</name>
</gene>
<organism evidence="3 4">
    <name type="scientific">Dictyobacter vulcani</name>
    <dbReference type="NCBI Taxonomy" id="2607529"/>
    <lineage>
        <taxon>Bacteria</taxon>
        <taxon>Bacillati</taxon>
        <taxon>Chloroflexota</taxon>
        <taxon>Ktedonobacteria</taxon>
        <taxon>Ktedonobacterales</taxon>
        <taxon>Dictyobacteraceae</taxon>
        <taxon>Dictyobacter</taxon>
    </lineage>
</organism>
<keyword evidence="2" id="KW-1133">Transmembrane helix</keyword>
<feature type="transmembrane region" description="Helical" evidence="2">
    <location>
        <begin position="77"/>
        <end position="105"/>
    </location>
</feature>
<feature type="region of interest" description="Disordered" evidence="1">
    <location>
        <begin position="1"/>
        <end position="26"/>
    </location>
</feature>
<comment type="caution">
    <text evidence="3">The sequence shown here is derived from an EMBL/GenBank/DDBJ whole genome shotgun (WGS) entry which is preliminary data.</text>
</comment>
<protein>
    <recommendedName>
        <fullName evidence="5">MASE1 domain-containing protein</fullName>
    </recommendedName>
</protein>
<evidence type="ECO:0000256" key="1">
    <source>
        <dbReference type="SAM" id="MobiDB-lite"/>
    </source>
</evidence>
<feature type="transmembrane region" description="Helical" evidence="2">
    <location>
        <begin position="117"/>
        <end position="136"/>
    </location>
</feature>